<keyword evidence="4" id="KW-1185">Reference proteome</keyword>
<feature type="compositionally biased region" description="Polar residues" evidence="1">
    <location>
        <begin position="529"/>
        <end position="538"/>
    </location>
</feature>
<protein>
    <recommendedName>
        <fullName evidence="2">DUF7918 domain-containing protein</fullName>
    </recommendedName>
</protein>
<accession>A0ABQ8V758</accession>
<dbReference type="Proteomes" id="UP001150217">
    <property type="component" value="Unassembled WGS sequence"/>
</dbReference>
<sequence length="625" mass="68945">MVFVFDLSFLSLPSPQAIFVLLRYPPFIMLFLEEFEAWVTIDGRHAEEYQWQYIPKQNLVQCWIASEVGKPFQIHWLDSKRSTATDGFVLLDGKKCGGSVISYDLNKPNYTCKEYIRTGPTTVKPFEFSQTSLTDPDLLTTELGQIELLIVRVRVKSYETPQTRCASKQQLLHEKAKKGIHHQTTFGKTVASSSPRQAVRLEQLSDDAVARFRFLYRPIDMLKAKGIAPSEKPRAKTTTGPESKSHVMAGTRFFVKAEDALSKYTINSAPSRGIPVSDWDTLLPSSDVDTMPEAQDEMGVIKVQGSASSVPGPSSLPGLVSLPEGLRSTLGPGSFVPSTGYISNSAGLELPSLSGFFKCDDDGLEEQNMTKTEILAPNDHELETVVVHQNLLQGTARDENCEPSVQSCTVVSTAGMTAMNPIVIADDDNDGVKTENSNDSSIRAASSFSLATLATSPPVSPSPFPSDRAPMIDTRPPVTSALELLGRCKKRRRSSTPSTIHVPQQKWRKAESNPLNDTQEVNADDTRHSTTSVSTEPQQAPKIVIVKSDDGALDSTQITDVDDEEDRMLASEMETLQTRLRILQARRVQRRQANLNRGLVDNQRKEGCSHAVVKQDDTLKEEGMI</sequence>
<reference evidence="3" key="1">
    <citation type="submission" date="2022-08" db="EMBL/GenBank/DDBJ databases">
        <title>A Global Phylogenomic Analysis of the Shiitake Genus Lentinula.</title>
        <authorList>
            <consortium name="DOE Joint Genome Institute"/>
            <person name="Sierra-Patev S."/>
            <person name="Min B."/>
            <person name="Naranjo-Ortiz M."/>
            <person name="Looney B."/>
            <person name="Konkel Z."/>
            <person name="Slot J.C."/>
            <person name="Sakamoto Y."/>
            <person name="Steenwyk J.L."/>
            <person name="Rokas A."/>
            <person name="Carro J."/>
            <person name="Camarero S."/>
            <person name="Ferreira P."/>
            <person name="Molpeceres G."/>
            <person name="Ruiz-Duenas F.J."/>
            <person name="Serrano A."/>
            <person name="Henrissat B."/>
            <person name="Drula E."/>
            <person name="Hughes K.W."/>
            <person name="Mata J.L."/>
            <person name="Ishikawa N.K."/>
            <person name="Vargas-Isla R."/>
            <person name="Ushijima S."/>
            <person name="Smith C.A."/>
            <person name="Ahrendt S."/>
            <person name="Andreopoulos W."/>
            <person name="He G."/>
            <person name="Labutti K."/>
            <person name="Lipzen A."/>
            <person name="Ng V."/>
            <person name="Riley R."/>
            <person name="Sandor L."/>
            <person name="Barry K."/>
            <person name="Martinez A.T."/>
            <person name="Xiao Y."/>
            <person name="Gibbons J.G."/>
            <person name="Terashima K."/>
            <person name="Grigoriev I.V."/>
            <person name="Hibbett D.S."/>
        </authorList>
    </citation>
    <scope>NUCLEOTIDE SEQUENCE</scope>
    <source>
        <strain evidence="3">RHP3577 ss4</strain>
    </source>
</reference>
<feature type="region of interest" description="Disordered" evidence="1">
    <location>
        <begin position="489"/>
        <end position="538"/>
    </location>
</feature>
<evidence type="ECO:0000259" key="2">
    <source>
        <dbReference type="Pfam" id="PF25534"/>
    </source>
</evidence>
<dbReference type="InterPro" id="IPR057678">
    <property type="entry name" value="DUF7918"/>
</dbReference>
<dbReference type="EMBL" id="JANVFT010000081">
    <property type="protein sequence ID" value="KAJ4473197.1"/>
    <property type="molecule type" value="Genomic_DNA"/>
</dbReference>
<comment type="caution">
    <text evidence="3">The sequence shown here is derived from an EMBL/GenBank/DDBJ whole genome shotgun (WGS) entry which is preliminary data.</text>
</comment>
<dbReference type="Pfam" id="PF25534">
    <property type="entry name" value="DUF7918"/>
    <property type="match status" value="1"/>
</dbReference>
<evidence type="ECO:0000313" key="4">
    <source>
        <dbReference type="Proteomes" id="UP001150217"/>
    </source>
</evidence>
<evidence type="ECO:0000256" key="1">
    <source>
        <dbReference type="SAM" id="MobiDB-lite"/>
    </source>
</evidence>
<name>A0ABQ8V758_9AGAR</name>
<feature type="region of interest" description="Disordered" evidence="1">
    <location>
        <begin position="453"/>
        <end position="474"/>
    </location>
</feature>
<proteinExistence type="predicted"/>
<organism evidence="3 4">
    <name type="scientific">Lentinula lateritia</name>
    <dbReference type="NCBI Taxonomy" id="40482"/>
    <lineage>
        <taxon>Eukaryota</taxon>
        <taxon>Fungi</taxon>
        <taxon>Dikarya</taxon>
        <taxon>Basidiomycota</taxon>
        <taxon>Agaricomycotina</taxon>
        <taxon>Agaricomycetes</taxon>
        <taxon>Agaricomycetidae</taxon>
        <taxon>Agaricales</taxon>
        <taxon>Marasmiineae</taxon>
        <taxon>Omphalotaceae</taxon>
        <taxon>Lentinula</taxon>
    </lineage>
</organism>
<feature type="domain" description="DUF7918" evidence="2">
    <location>
        <begin position="36"/>
        <end position="229"/>
    </location>
</feature>
<gene>
    <name evidence="3" type="ORF">C8R41DRAFT_581713</name>
</gene>
<evidence type="ECO:0000313" key="3">
    <source>
        <dbReference type="EMBL" id="KAJ4473197.1"/>
    </source>
</evidence>